<accession>F7YXN3</accession>
<dbReference type="STRING" id="688269.Theth_0589"/>
<feature type="transmembrane region" description="Helical" evidence="1">
    <location>
        <begin position="119"/>
        <end position="139"/>
    </location>
</feature>
<dbReference type="Proteomes" id="UP000006804">
    <property type="component" value="Chromosome"/>
</dbReference>
<keyword evidence="1" id="KW-1133">Transmembrane helix</keyword>
<evidence type="ECO:0008006" key="4">
    <source>
        <dbReference type="Google" id="ProtNLM"/>
    </source>
</evidence>
<feature type="transmembrane region" description="Helical" evidence="1">
    <location>
        <begin position="212"/>
        <end position="233"/>
    </location>
</feature>
<dbReference type="PANTHER" id="PTHR42867:SF1">
    <property type="entry name" value="MEMBRANE PROTEIN-RELATED"/>
    <property type="match status" value="1"/>
</dbReference>
<feature type="transmembrane region" description="Helical" evidence="1">
    <location>
        <begin position="46"/>
        <end position="65"/>
    </location>
</feature>
<dbReference type="EMBL" id="CP002351">
    <property type="protein sequence ID" value="AEH50677.1"/>
    <property type="molecule type" value="Genomic_DNA"/>
</dbReference>
<dbReference type="PANTHER" id="PTHR42867">
    <property type="entry name" value="MEMBRANE PROTEIN-RELATED"/>
    <property type="match status" value="1"/>
</dbReference>
<dbReference type="Pfam" id="PF07136">
    <property type="entry name" value="DUF1385"/>
    <property type="match status" value="1"/>
</dbReference>
<organism evidence="2 3">
    <name type="scientific">Pseudothermotoga thermarum DSM 5069</name>
    <dbReference type="NCBI Taxonomy" id="688269"/>
    <lineage>
        <taxon>Bacteria</taxon>
        <taxon>Thermotogati</taxon>
        <taxon>Thermotogota</taxon>
        <taxon>Thermotogae</taxon>
        <taxon>Thermotogales</taxon>
        <taxon>Thermotogaceae</taxon>
        <taxon>Pseudothermotoga</taxon>
    </lineage>
</organism>
<dbReference type="RefSeq" id="WP_013931900.1">
    <property type="nucleotide sequence ID" value="NC_015707.1"/>
</dbReference>
<evidence type="ECO:0000313" key="2">
    <source>
        <dbReference type="EMBL" id="AEH50677.1"/>
    </source>
</evidence>
<feature type="transmembrane region" description="Helical" evidence="1">
    <location>
        <begin position="86"/>
        <end position="107"/>
    </location>
</feature>
<name>F7YXN3_9THEM</name>
<keyword evidence="1" id="KW-0472">Membrane</keyword>
<reference evidence="2 3" key="1">
    <citation type="submission" date="2010-11" db="EMBL/GenBank/DDBJ databases">
        <title>The complete genome of Thermotoga thermarum DSM 5069.</title>
        <authorList>
            <consortium name="US DOE Joint Genome Institute (JGI-PGF)"/>
            <person name="Lucas S."/>
            <person name="Copeland A."/>
            <person name="Lapidus A."/>
            <person name="Bruce D."/>
            <person name="Goodwin L."/>
            <person name="Pitluck S."/>
            <person name="Kyrpides N."/>
            <person name="Mavromatis K."/>
            <person name="Ivanova N."/>
            <person name="Zeytun A."/>
            <person name="Brettin T."/>
            <person name="Detter J.C."/>
            <person name="Tapia R."/>
            <person name="Han C."/>
            <person name="Land M."/>
            <person name="Hauser L."/>
            <person name="Markowitz V."/>
            <person name="Cheng J.-F."/>
            <person name="Hugenholtz P."/>
            <person name="Woyke T."/>
            <person name="Wu D."/>
            <person name="Spring S."/>
            <person name="Schroeder M."/>
            <person name="Brambilla E."/>
            <person name="Klenk H.-P."/>
            <person name="Eisen J.A."/>
        </authorList>
    </citation>
    <scope>NUCLEOTIDE SEQUENCE [LARGE SCALE GENOMIC DNA]</scope>
    <source>
        <strain evidence="2 3">DSM 5069</strain>
    </source>
</reference>
<keyword evidence="1" id="KW-0812">Transmembrane</keyword>
<dbReference type="AlphaFoldDB" id="F7YXN3"/>
<dbReference type="eggNOG" id="COG3872">
    <property type="taxonomic scope" value="Bacteria"/>
</dbReference>
<proteinExistence type="predicted"/>
<evidence type="ECO:0000313" key="3">
    <source>
        <dbReference type="Proteomes" id="UP000006804"/>
    </source>
</evidence>
<keyword evidence="3" id="KW-1185">Reference proteome</keyword>
<dbReference type="KEGG" id="tta:Theth_0589"/>
<dbReference type="OrthoDB" id="9784805at2"/>
<protein>
    <recommendedName>
        <fullName evidence="4">Metal-dependent enzyme</fullName>
    </recommendedName>
</protein>
<gene>
    <name evidence="2" type="ORF">Theth_0589</name>
</gene>
<feature type="transmembrane region" description="Helical" evidence="1">
    <location>
        <begin position="185"/>
        <end position="206"/>
    </location>
</feature>
<sequence length="292" mass="32626" precursor="true">MKVGGQAIIEGVLMMGKRVVIAVKNQDGNVIVEELSVKVPSNSKMFKIPLIRGLISVYYSLYYGILALNRSAEISTGQKMKKSETFWSIVLAVGLAVGLFIVLPTLLINLIKGLKENEFLFSLFEGIVRLIFFLIYVYIISFMKDVKRIFQYHGAEHMVINAYESGEKLIAENVRKYSTIHPRCGTSFVMIVLIVSIVLFSLFGLIRSNDLLWRILTRLVMLPVVVAFSYEILRISSKGSKIMKILTAPGLLLQKLTTAIPDDSQIEVALISLKEALKEKVNTDASGIEFLG</sequence>
<evidence type="ECO:0000256" key="1">
    <source>
        <dbReference type="SAM" id="Phobius"/>
    </source>
</evidence>
<dbReference type="HOGENOM" id="CLU_038140_0_0_0"/>
<dbReference type="InterPro" id="IPR010787">
    <property type="entry name" value="DUF1385"/>
</dbReference>
<dbReference type="PATRIC" id="fig|688269.3.peg.611"/>